<protein>
    <recommendedName>
        <fullName evidence="3">NudC domain-containing protein 1</fullName>
    </recommendedName>
</protein>
<dbReference type="InterPro" id="IPR037895">
    <property type="entry name" value="NUDCD1"/>
</dbReference>
<gene>
    <name evidence="7" type="ORF">V1264_000850</name>
</gene>
<dbReference type="GO" id="GO:0005737">
    <property type="term" value="C:cytoplasm"/>
    <property type="evidence" value="ECO:0007669"/>
    <property type="project" value="UniProtKB-SubCell"/>
</dbReference>
<dbReference type="PROSITE" id="PS51203">
    <property type="entry name" value="CS"/>
    <property type="match status" value="1"/>
</dbReference>
<dbReference type="EMBL" id="JBAMIC010000001">
    <property type="protein sequence ID" value="KAK7114866.1"/>
    <property type="molecule type" value="Genomic_DNA"/>
</dbReference>
<proteinExistence type="predicted"/>
<dbReference type="Gene3D" id="2.60.40.790">
    <property type="match status" value="1"/>
</dbReference>
<evidence type="ECO:0000256" key="3">
    <source>
        <dbReference type="ARBA" id="ARBA00018915"/>
    </source>
</evidence>
<evidence type="ECO:0000256" key="4">
    <source>
        <dbReference type="ARBA" id="ARBA00022490"/>
    </source>
</evidence>
<evidence type="ECO:0000313" key="7">
    <source>
        <dbReference type="EMBL" id="KAK7114866.1"/>
    </source>
</evidence>
<evidence type="ECO:0000256" key="1">
    <source>
        <dbReference type="ARBA" id="ARBA00004123"/>
    </source>
</evidence>
<name>A0AAN9BY54_9CAEN</name>
<dbReference type="InterPro" id="IPR007052">
    <property type="entry name" value="CS_dom"/>
</dbReference>
<comment type="caution">
    <text evidence="7">The sequence shown here is derived from an EMBL/GenBank/DDBJ whole genome shotgun (WGS) entry which is preliminary data.</text>
</comment>
<dbReference type="GO" id="GO:0005634">
    <property type="term" value="C:nucleus"/>
    <property type="evidence" value="ECO:0007669"/>
    <property type="project" value="UniProtKB-SubCell"/>
</dbReference>
<dbReference type="InterPro" id="IPR008978">
    <property type="entry name" value="HSP20-like_chaperone"/>
</dbReference>
<organism evidence="7 8">
    <name type="scientific">Littorina saxatilis</name>
    <dbReference type="NCBI Taxonomy" id="31220"/>
    <lineage>
        <taxon>Eukaryota</taxon>
        <taxon>Metazoa</taxon>
        <taxon>Spiralia</taxon>
        <taxon>Lophotrochozoa</taxon>
        <taxon>Mollusca</taxon>
        <taxon>Gastropoda</taxon>
        <taxon>Caenogastropoda</taxon>
        <taxon>Littorinimorpha</taxon>
        <taxon>Littorinoidea</taxon>
        <taxon>Littorinidae</taxon>
        <taxon>Littorina</taxon>
    </lineage>
</organism>
<dbReference type="SUPFAM" id="SSF49764">
    <property type="entry name" value="HSP20-like chaperones"/>
    <property type="match status" value="1"/>
</dbReference>
<reference evidence="7 8" key="1">
    <citation type="submission" date="2024-02" db="EMBL/GenBank/DDBJ databases">
        <title>Chromosome-scale genome assembly of the rough periwinkle Littorina saxatilis.</title>
        <authorList>
            <person name="De Jode A."/>
            <person name="Faria R."/>
            <person name="Formenti G."/>
            <person name="Sims Y."/>
            <person name="Smith T.P."/>
            <person name="Tracey A."/>
            <person name="Wood J.M.D."/>
            <person name="Zagrodzka Z.B."/>
            <person name="Johannesson K."/>
            <person name="Butlin R.K."/>
            <person name="Leder E.H."/>
        </authorList>
    </citation>
    <scope>NUCLEOTIDE SEQUENCE [LARGE SCALE GENOMIC DNA]</scope>
    <source>
        <strain evidence="7">Snail1</strain>
        <tissue evidence="7">Muscle</tissue>
    </source>
</reference>
<dbReference type="PANTHER" id="PTHR21664:SF1">
    <property type="entry name" value="NUDC DOMAIN-CONTAINING PROTEIN 1"/>
    <property type="match status" value="1"/>
</dbReference>
<evidence type="ECO:0000256" key="2">
    <source>
        <dbReference type="ARBA" id="ARBA00004496"/>
    </source>
</evidence>
<keyword evidence="8" id="KW-1185">Reference proteome</keyword>
<dbReference type="Pfam" id="PF04969">
    <property type="entry name" value="CS"/>
    <property type="match status" value="1"/>
</dbReference>
<sequence length="599" mass="67157">MAVRVDLKPRKELLNPKFESYKLSLDPLPSYHQDLEKAVDVCTLKDDQVTLHHTKLFAAPNHLTPDPWIDNSVYVIDSLWAVWNIFVLENDKVNPGSRVFDIPEAAEFQKTPGRVNVSLRFADQQHALLADGAGRIFLLATGDRKQKVQWKVLFKEQVLKENTAFAVVDAASYINSNKQEMVDCLLVSVEEPKEESQKGKHLTIITWITFSKAGADEKWSVNRTRRLEGPRPYNHVSLERGGGAVTVASNCPFTMTADSVKEVTLPAGGSGDWEMVGREPQQPLYTWSQTTEDISIQLTLPVDTFKPDVYVTLGTDEVDIGIKNSVTLLQGPLHDRIDVSTGTWKVTEQKLEISFMKEQEEMWETLVVGDTRGEMTMDEATITAIHDRLKHLTSEKWNPDPECDQTNKPYNTQQLEACDAFDDEECIYLTRVDGETHQISHQANISYNLLFNVSLDPNKPAALCLRHDVDGLLWQPEAVANLKGGAPSSECPWRHVGTLDAFGYVQASKTQRRFSTCAPDLSMAAIADCSRHVYLYRQRAPISSPLRNRRTSQDVSSVAKQHVVLLDPPDAILGLHVSNDRVFVATPSRVYAVKVAHDA</sequence>
<keyword evidence="4" id="KW-0963">Cytoplasm</keyword>
<feature type="domain" description="CS" evidence="6">
    <location>
        <begin position="280"/>
        <end position="367"/>
    </location>
</feature>
<accession>A0AAN9BY54</accession>
<keyword evidence="5" id="KW-0539">Nucleus</keyword>
<dbReference type="AlphaFoldDB" id="A0AAN9BY54"/>
<evidence type="ECO:0000259" key="6">
    <source>
        <dbReference type="PROSITE" id="PS51203"/>
    </source>
</evidence>
<dbReference type="Proteomes" id="UP001374579">
    <property type="component" value="Unassembled WGS sequence"/>
</dbReference>
<evidence type="ECO:0000313" key="8">
    <source>
        <dbReference type="Proteomes" id="UP001374579"/>
    </source>
</evidence>
<evidence type="ECO:0000256" key="5">
    <source>
        <dbReference type="ARBA" id="ARBA00023242"/>
    </source>
</evidence>
<comment type="subcellular location">
    <subcellularLocation>
        <location evidence="2">Cytoplasm</location>
    </subcellularLocation>
    <subcellularLocation>
        <location evidence="1">Nucleus</location>
    </subcellularLocation>
</comment>
<dbReference type="PANTHER" id="PTHR21664">
    <property type="entry name" value="CHRONIC MYELOGENOUS LEUKEMIA TUMOR ANTIGEN 66"/>
    <property type="match status" value="1"/>
</dbReference>
<dbReference type="CDD" id="cd06467">
    <property type="entry name" value="p23_NUDC_like"/>
    <property type="match status" value="1"/>
</dbReference>